<accession>A0A9P9JKW1</accession>
<comment type="caution">
    <text evidence="2">The sequence shown here is derived from an EMBL/GenBank/DDBJ whole genome shotgun (WGS) entry which is preliminary data.</text>
</comment>
<feature type="compositionally biased region" description="Low complexity" evidence="1">
    <location>
        <begin position="85"/>
        <end position="95"/>
    </location>
</feature>
<reference evidence="2" key="1">
    <citation type="journal article" date="2021" name="Nat. Commun.">
        <title>Genetic determinants of endophytism in the Arabidopsis root mycobiome.</title>
        <authorList>
            <person name="Mesny F."/>
            <person name="Miyauchi S."/>
            <person name="Thiergart T."/>
            <person name="Pickel B."/>
            <person name="Atanasova L."/>
            <person name="Karlsson M."/>
            <person name="Huettel B."/>
            <person name="Barry K.W."/>
            <person name="Haridas S."/>
            <person name="Chen C."/>
            <person name="Bauer D."/>
            <person name="Andreopoulos W."/>
            <person name="Pangilinan J."/>
            <person name="LaButti K."/>
            <person name="Riley R."/>
            <person name="Lipzen A."/>
            <person name="Clum A."/>
            <person name="Drula E."/>
            <person name="Henrissat B."/>
            <person name="Kohler A."/>
            <person name="Grigoriev I.V."/>
            <person name="Martin F.M."/>
            <person name="Hacquard S."/>
        </authorList>
    </citation>
    <scope>NUCLEOTIDE SEQUENCE</scope>
    <source>
        <strain evidence="2">MPI-CAGE-AT-0147</strain>
    </source>
</reference>
<evidence type="ECO:0000256" key="1">
    <source>
        <dbReference type="SAM" id="MobiDB-lite"/>
    </source>
</evidence>
<name>A0A9P9JKW1_9HYPO</name>
<evidence type="ECO:0000313" key="3">
    <source>
        <dbReference type="Proteomes" id="UP000738349"/>
    </source>
</evidence>
<keyword evidence="3" id="KW-1185">Reference proteome</keyword>
<gene>
    <name evidence="2" type="ORF">EDB81DRAFT_155955</name>
</gene>
<protein>
    <submittedName>
        <fullName evidence="2">Uncharacterized protein</fullName>
    </submittedName>
</protein>
<proteinExistence type="predicted"/>
<sequence>MEQATQSPPRSHNSIIHRYHQWTMDKGNFIRPALTLINACKARFLHTSGESSKARLMTGLCTANKRPNKGFMGAIEWLREEVPESLESLESLQPPGHSPPPLMQEPDVDGNPFQSATGASQSQLRNAPCHRHSASAPATSTNPSQSTVPLLLSRPPESTQKLPPLPLAPSHFGADGGVRSQTEAKGSWGLSMGGAAWPSATNHYHCRH</sequence>
<dbReference type="EMBL" id="JAGMUV010000002">
    <property type="protein sequence ID" value="KAH7170222.1"/>
    <property type="molecule type" value="Genomic_DNA"/>
</dbReference>
<feature type="compositionally biased region" description="Low complexity" evidence="1">
    <location>
        <begin position="134"/>
        <end position="147"/>
    </location>
</feature>
<dbReference type="AlphaFoldDB" id="A0A9P9JKW1"/>
<feature type="region of interest" description="Disordered" evidence="1">
    <location>
        <begin position="85"/>
        <end position="186"/>
    </location>
</feature>
<organism evidence="2 3">
    <name type="scientific">Dactylonectria macrodidyma</name>
    <dbReference type="NCBI Taxonomy" id="307937"/>
    <lineage>
        <taxon>Eukaryota</taxon>
        <taxon>Fungi</taxon>
        <taxon>Dikarya</taxon>
        <taxon>Ascomycota</taxon>
        <taxon>Pezizomycotina</taxon>
        <taxon>Sordariomycetes</taxon>
        <taxon>Hypocreomycetidae</taxon>
        <taxon>Hypocreales</taxon>
        <taxon>Nectriaceae</taxon>
        <taxon>Dactylonectria</taxon>
    </lineage>
</organism>
<evidence type="ECO:0000313" key="2">
    <source>
        <dbReference type="EMBL" id="KAH7170222.1"/>
    </source>
</evidence>
<dbReference type="Proteomes" id="UP000738349">
    <property type="component" value="Unassembled WGS sequence"/>
</dbReference>
<feature type="compositionally biased region" description="Polar residues" evidence="1">
    <location>
        <begin position="112"/>
        <end position="125"/>
    </location>
</feature>